<evidence type="ECO:0000256" key="3">
    <source>
        <dbReference type="ARBA" id="ARBA00022490"/>
    </source>
</evidence>
<evidence type="ECO:0000256" key="8">
    <source>
        <dbReference type="ARBA" id="ARBA00023012"/>
    </source>
</evidence>
<dbReference type="SUPFAM" id="SSF52172">
    <property type="entry name" value="CheY-like"/>
    <property type="match status" value="1"/>
</dbReference>
<keyword evidence="6" id="KW-0547">Nucleotide-binding</keyword>
<evidence type="ECO:0000256" key="12">
    <source>
        <dbReference type="ARBA" id="ARBA00023163"/>
    </source>
</evidence>
<dbReference type="PROSITE" id="PS00688">
    <property type="entry name" value="SIGMA54_INTERACT_3"/>
    <property type="match status" value="1"/>
</dbReference>
<evidence type="ECO:0000256" key="4">
    <source>
        <dbReference type="ARBA" id="ARBA00022491"/>
    </source>
</evidence>
<dbReference type="InterPro" id="IPR025944">
    <property type="entry name" value="Sigma_54_int_dom_CS"/>
</dbReference>
<evidence type="ECO:0000256" key="9">
    <source>
        <dbReference type="ARBA" id="ARBA00023015"/>
    </source>
</evidence>
<evidence type="ECO:0000256" key="7">
    <source>
        <dbReference type="ARBA" id="ARBA00022840"/>
    </source>
</evidence>
<dbReference type="STRING" id="1429043.X474_02405"/>
<dbReference type="InterPro" id="IPR025943">
    <property type="entry name" value="Sigma_54_int_dom_ATP-bd_2"/>
</dbReference>
<dbReference type="Proteomes" id="UP000032233">
    <property type="component" value="Unassembled WGS sequence"/>
</dbReference>
<keyword evidence="8" id="KW-0902">Two-component regulatory system</keyword>
<dbReference type="PROSITE" id="PS50110">
    <property type="entry name" value="RESPONSE_REGULATORY"/>
    <property type="match status" value="1"/>
</dbReference>
<dbReference type="GO" id="GO:0005737">
    <property type="term" value="C:cytoplasm"/>
    <property type="evidence" value="ECO:0007669"/>
    <property type="project" value="UniProtKB-SubCell"/>
</dbReference>
<evidence type="ECO:0000256" key="11">
    <source>
        <dbReference type="ARBA" id="ARBA00023159"/>
    </source>
</evidence>
<dbReference type="PANTHER" id="PTHR32071:SF95">
    <property type="entry name" value="DNA-BINDING TRANSCRIPTIONAL REGULATOR NTRC"/>
    <property type="match status" value="1"/>
</dbReference>
<comment type="caution">
    <text evidence="19">The sequence shown here is derived from an EMBL/GenBank/DDBJ whole genome shotgun (WGS) entry which is preliminary data.</text>
</comment>
<dbReference type="InterPro" id="IPR058031">
    <property type="entry name" value="AAA_lid_NorR"/>
</dbReference>
<accession>A0A0D2HZ97</accession>
<sequence>MARILVVDPDDRSQKKLERLLFDHGHRVFTTDSGESAAEMMAERRFDLVIMAQNLPGKKGLSAFDDLHRMDPKLPVIITSRHGTTDEAIEAAKLGVFDYVLTPIPQKEILNLTRQALEAGEFSRTQVSMDQGPASLNQVALVGRSKPMQEIYKSIGRAAPTDATVLVRGESGTGKELVARALYQHSTREGRPFMVVNCVAIPETLLESELFGYEKGAFTGATTRRLGKMEHASGGTVFLDEIGDMPSGIQAKILRLLQDRTIERLGGQNPIPVDVRIIAATNRDLETAMKEGRFREDLYYRLNVVSINLPPLRKRPDDIPILSEYFLARFSASLGVRNPGITKDAVALLCGHSWPGNVRELANVLEKCLIFSQGRTIGEEDVKGLALGDPAGKGVPVGCDEAVRNWARWSMAAGEGNLLTQMTDHVGKLIVAEALKITGGNRTKASKLLGVSRPTLLAKMSKYGLRDETYVIMD</sequence>
<keyword evidence="4" id="KW-0678">Repressor</keyword>
<dbReference type="InterPro" id="IPR002078">
    <property type="entry name" value="Sigma_54_int"/>
</dbReference>
<dbReference type="Pfam" id="PF25601">
    <property type="entry name" value="AAA_lid_14"/>
    <property type="match status" value="1"/>
</dbReference>
<gene>
    <name evidence="19" type="ORF">X474_02405</name>
</gene>
<evidence type="ECO:0000256" key="15">
    <source>
        <dbReference type="ARBA" id="ARBA00031910"/>
    </source>
</evidence>
<proteinExistence type="predicted"/>
<dbReference type="GO" id="GO:0000160">
    <property type="term" value="P:phosphorelay signal transduction system"/>
    <property type="evidence" value="ECO:0007669"/>
    <property type="project" value="UniProtKB-KW"/>
</dbReference>
<evidence type="ECO:0000256" key="13">
    <source>
        <dbReference type="ARBA" id="ARBA00023231"/>
    </source>
</evidence>
<evidence type="ECO:0000256" key="14">
    <source>
        <dbReference type="ARBA" id="ARBA00029881"/>
    </source>
</evidence>
<keyword evidence="10" id="KW-0238">DNA-binding</keyword>
<dbReference type="PRINTS" id="PR01590">
    <property type="entry name" value="HTHFIS"/>
</dbReference>
<dbReference type="OrthoDB" id="9763792at2"/>
<keyword evidence="5" id="KW-0597">Phosphoprotein</keyword>
<feature type="domain" description="Sigma-54 factor interaction" evidence="17">
    <location>
        <begin position="141"/>
        <end position="370"/>
    </location>
</feature>
<keyword evidence="9" id="KW-0805">Transcription regulation</keyword>
<evidence type="ECO:0000256" key="16">
    <source>
        <dbReference type="PROSITE-ProRule" id="PRU00169"/>
    </source>
</evidence>
<dbReference type="SUPFAM" id="SSF52540">
    <property type="entry name" value="P-loop containing nucleoside triphosphate hydrolases"/>
    <property type="match status" value="1"/>
</dbReference>
<dbReference type="Pfam" id="PF00158">
    <property type="entry name" value="Sigma54_activat"/>
    <property type="match status" value="1"/>
</dbReference>
<evidence type="ECO:0000256" key="1">
    <source>
        <dbReference type="ARBA" id="ARBA00004496"/>
    </source>
</evidence>
<evidence type="ECO:0000313" key="20">
    <source>
        <dbReference type="Proteomes" id="UP000032233"/>
    </source>
</evidence>
<reference evidence="19 20" key="1">
    <citation type="submission" date="2013-11" db="EMBL/GenBank/DDBJ databases">
        <title>Metagenomic analysis of a methanogenic consortium involved in long chain n-alkane degradation.</title>
        <authorList>
            <person name="Davidova I.A."/>
            <person name="Callaghan A.V."/>
            <person name="Wawrik B."/>
            <person name="Pruitt S."/>
            <person name="Marks C."/>
            <person name="Duncan K.E."/>
            <person name="Suflita J.M."/>
        </authorList>
    </citation>
    <scope>NUCLEOTIDE SEQUENCE [LARGE SCALE GENOMIC DNA]</scope>
    <source>
        <strain evidence="19 20">SPR</strain>
    </source>
</reference>
<keyword evidence="7" id="KW-0067">ATP-binding</keyword>
<dbReference type="GO" id="GO:0006355">
    <property type="term" value="P:regulation of DNA-templated transcription"/>
    <property type="evidence" value="ECO:0007669"/>
    <property type="project" value="InterPro"/>
</dbReference>
<keyword evidence="13" id="KW-0535">Nitrogen fixation</keyword>
<keyword evidence="11" id="KW-0010">Activator</keyword>
<dbReference type="FunFam" id="3.40.50.300:FF:000006">
    <property type="entry name" value="DNA-binding transcriptional regulator NtrC"/>
    <property type="match status" value="1"/>
</dbReference>
<evidence type="ECO:0000256" key="10">
    <source>
        <dbReference type="ARBA" id="ARBA00023125"/>
    </source>
</evidence>
<dbReference type="SUPFAM" id="SSF46689">
    <property type="entry name" value="Homeodomain-like"/>
    <property type="match status" value="1"/>
</dbReference>
<dbReference type="InParanoid" id="A0A0D2HZ97"/>
<dbReference type="InterPro" id="IPR011006">
    <property type="entry name" value="CheY-like_superfamily"/>
</dbReference>
<dbReference type="PROSITE" id="PS00675">
    <property type="entry name" value="SIGMA54_INTERACT_1"/>
    <property type="match status" value="1"/>
</dbReference>
<keyword evidence="3" id="KW-0963">Cytoplasm</keyword>
<evidence type="ECO:0000256" key="5">
    <source>
        <dbReference type="ARBA" id="ARBA00022553"/>
    </source>
</evidence>
<evidence type="ECO:0000259" key="17">
    <source>
        <dbReference type="PROSITE" id="PS50045"/>
    </source>
</evidence>
<dbReference type="InterPro" id="IPR001789">
    <property type="entry name" value="Sig_transdc_resp-reg_receiver"/>
</dbReference>
<evidence type="ECO:0000256" key="6">
    <source>
        <dbReference type="ARBA" id="ARBA00022741"/>
    </source>
</evidence>
<protein>
    <recommendedName>
        <fullName evidence="2">DNA-binding transcriptional regulator NtrC</fullName>
    </recommendedName>
    <alternativeName>
        <fullName evidence="14">Nitrogen regulation protein NR(I)</fullName>
    </alternativeName>
    <alternativeName>
        <fullName evidence="15">Nitrogen regulator I</fullName>
    </alternativeName>
</protein>
<dbReference type="RefSeq" id="WP_044346471.1">
    <property type="nucleotide sequence ID" value="NZ_AZAC01000002.1"/>
</dbReference>
<evidence type="ECO:0000313" key="19">
    <source>
        <dbReference type="EMBL" id="KIX15573.1"/>
    </source>
</evidence>
<dbReference type="SMART" id="SM00382">
    <property type="entry name" value="AAA"/>
    <property type="match status" value="1"/>
</dbReference>
<dbReference type="CDD" id="cd00009">
    <property type="entry name" value="AAA"/>
    <property type="match status" value="1"/>
</dbReference>
<comment type="caution">
    <text evidence="16">Lacks conserved residue(s) required for the propagation of feature annotation.</text>
</comment>
<evidence type="ECO:0000259" key="18">
    <source>
        <dbReference type="PROSITE" id="PS50110"/>
    </source>
</evidence>
<dbReference type="PROSITE" id="PS00676">
    <property type="entry name" value="SIGMA54_INTERACT_2"/>
    <property type="match status" value="1"/>
</dbReference>
<dbReference type="Pfam" id="PF00072">
    <property type="entry name" value="Response_reg"/>
    <property type="match status" value="1"/>
</dbReference>
<dbReference type="GO" id="GO:0043565">
    <property type="term" value="F:sequence-specific DNA binding"/>
    <property type="evidence" value="ECO:0007669"/>
    <property type="project" value="InterPro"/>
</dbReference>
<dbReference type="InterPro" id="IPR002197">
    <property type="entry name" value="HTH_Fis"/>
</dbReference>
<dbReference type="GO" id="GO:0005524">
    <property type="term" value="F:ATP binding"/>
    <property type="evidence" value="ECO:0007669"/>
    <property type="project" value="UniProtKB-KW"/>
</dbReference>
<dbReference type="PANTHER" id="PTHR32071">
    <property type="entry name" value="TRANSCRIPTIONAL REGULATORY PROTEIN"/>
    <property type="match status" value="1"/>
</dbReference>
<dbReference type="SMART" id="SM00448">
    <property type="entry name" value="REC"/>
    <property type="match status" value="1"/>
</dbReference>
<evidence type="ECO:0000256" key="2">
    <source>
        <dbReference type="ARBA" id="ARBA00019059"/>
    </source>
</evidence>
<dbReference type="Gene3D" id="1.10.10.60">
    <property type="entry name" value="Homeodomain-like"/>
    <property type="match status" value="1"/>
</dbReference>
<comment type="subcellular location">
    <subcellularLocation>
        <location evidence="1">Cytoplasm</location>
    </subcellularLocation>
</comment>
<dbReference type="InterPro" id="IPR025662">
    <property type="entry name" value="Sigma_54_int_dom_ATP-bd_1"/>
</dbReference>
<organism evidence="19 20">
    <name type="scientific">Dethiosulfatarculus sandiegensis</name>
    <dbReference type="NCBI Taxonomy" id="1429043"/>
    <lineage>
        <taxon>Bacteria</taxon>
        <taxon>Pseudomonadati</taxon>
        <taxon>Thermodesulfobacteriota</taxon>
        <taxon>Desulfarculia</taxon>
        <taxon>Desulfarculales</taxon>
        <taxon>Desulfarculaceae</taxon>
        <taxon>Dethiosulfatarculus</taxon>
    </lineage>
</organism>
<dbReference type="Gene3D" id="3.40.50.2300">
    <property type="match status" value="1"/>
</dbReference>
<dbReference type="Gene3D" id="1.10.8.60">
    <property type="match status" value="1"/>
</dbReference>
<dbReference type="AlphaFoldDB" id="A0A0D2HZ97"/>
<name>A0A0D2HZ97_9BACT</name>
<feature type="domain" description="Response regulatory" evidence="18">
    <location>
        <begin position="3"/>
        <end position="117"/>
    </location>
</feature>
<dbReference type="Pfam" id="PF02954">
    <property type="entry name" value="HTH_8"/>
    <property type="match status" value="1"/>
</dbReference>
<keyword evidence="12" id="KW-0804">Transcription</keyword>
<dbReference type="CDD" id="cd00156">
    <property type="entry name" value="REC"/>
    <property type="match status" value="1"/>
</dbReference>
<dbReference type="InterPro" id="IPR003593">
    <property type="entry name" value="AAA+_ATPase"/>
</dbReference>
<dbReference type="PROSITE" id="PS50045">
    <property type="entry name" value="SIGMA54_INTERACT_4"/>
    <property type="match status" value="1"/>
</dbReference>
<dbReference type="InterPro" id="IPR009057">
    <property type="entry name" value="Homeodomain-like_sf"/>
</dbReference>
<dbReference type="InterPro" id="IPR027417">
    <property type="entry name" value="P-loop_NTPase"/>
</dbReference>
<dbReference type="Gene3D" id="3.40.50.300">
    <property type="entry name" value="P-loop containing nucleotide triphosphate hydrolases"/>
    <property type="match status" value="1"/>
</dbReference>
<dbReference type="EMBL" id="AZAC01000002">
    <property type="protein sequence ID" value="KIX15573.1"/>
    <property type="molecule type" value="Genomic_DNA"/>
</dbReference>
<keyword evidence="20" id="KW-1185">Reference proteome</keyword>